<name>A0A8H5HJQ6_9AGAR</name>
<organism evidence="2 3">
    <name type="scientific">Collybiopsis confluens</name>
    <dbReference type="NCBI Taxonomy" id="2823264"/>
    <lineage>
        <taxon>Eukaryota</taxon>
        <taxon>Fungi</taxon>
        <taxon>Dikarya</taxon>
        <taxon>Basidiomycota</taxon>
        <taxon>Agaricomycotina</taxon>
        <taxon>Agaricomycetes</taxon>
        <taxon>Agaricomycetidae</taxon>
        <taxon>Agaricales</taxon>
        <taxon>Marasmiineae</taxon>
        <taxon>Omphalotaceae</taxon>
        <taxon>Collybiopsis</taxon>
    </lineage>
</organism>
<evidence type="ECO:0000256" key="1">
    <source>
        <dbReference type="SAM" id="MobiDB-lite"/>
    </source>
</evidence>
<proteinExistence type="predicted"/>
<protein>
    <submittedName>
        <fullName evidence="2">Uncharacterized protein</fullName>
    </submittedName>
</protein>
<evidence type="ECO:0000313" key="2">
    <source>
        <dbReference type="EMBL" id="KAF5384595.1"/>
    </source>
</evidence>
<feature type="region of interest" description="Disordered" evidence="1">
    <location>
        <begin position="332"/>
        <end position="364"/>
    </location>
</feature>
<evidence type="ECO:0000313" key="3">
    <source>
        <dbReference type="Proteomes" id="UP000518752"/>
    </source>
</evidence>
<comment type="caution">
    <text evidence="2">The sequence shown here is derived from an EMBL/GenBank/DDBJ whole genome shotgun (WGS) entry which is preliminary data.</text>
</comment>
<sequence>MLLELPDELLHQVIAGIAHLPQPPEYPLGIKARFPDPAQQLPGFKRNSRQLRSLSLVNRRLRQICFPFLFEYLHINSSNWRDIHAEFNRSSFRFIVDPLNSVYSRVISFHGWNSDEADSSNLLCEFLPRLARLLRVYWNSKFYNPAQVAEAFENHATLSTVLLTSTKFLPKFVSHPLSKFIVQEFEVNCDEDASEEEQIDEDYYFPNNLRLNRLIIHHPEMLTHHRFNTRRYTGLHELTLYDAVSSISFSWFSDFVDAHPTLSHIWFYNKAYKEMPHSVVQIPPFLNPLLDKFRQPEIIEFFSIHSLKLSRDITKDSTDWIVTGIQIYAHQKAREDADDDDSEEDEAAGNGTNGNEAGSSALPKVDDTNSGLSLIDMLLLVYSSFRKVEILELYLAQYQRETPFRRLVSVLSRFRSLRIVTWNNALFHLAINPKWNPPLSFMELVFYRTCLAFRAQDMLTLCADAMAKRLPKLEAVHFYEHCYPNVLCPPEYGAVFLRGWLYVNRADRQIEGKLDILE</sequence>
<accession>A0A8H5HJQ6</accession>
<feature type="compositionally biased region" description="Acidic residues" evidence="1">
    <location>
        <begin position="336"/>
        <end position="347"/>
    </location>
</feature>
<dbReference type="EMBL" id="JAACJN010000042">
    <property type="protein sequence ID" value="KAF5384595.1"/>
    <property type="molecule type" value="Genomic_DNA"/>
</dbReference>
<reference evidence="2 3" key="1">
    <citation type="journal article" date="2020" name="ISME J.">
        <title>Uncovering the hidden diversity of litter-decomposition mechanisms in mushroom-forming fungi.</title>
        <authorList>
            <person name="Floudas D."/>
            <person name="Bentzer J."/>
            <person name="Ahren D."/>
            <person name="Johansson T."/>
            <person name="Persson P."/>
            <person name="Tunlid A."/>
        </authorList>
    </citation>
    <scope>NUCLEOTIDE SEQUENCE [LARGE SCALE GENOMIC DNA]</scope>
    <source>
        <strain evidence="2 3">CBS 406.79</strain>
    </source>
</reference>
<dbReference type="Proteomes" id="UP000518752">
    <property type="component" value="Unassembled WGS sequence"/>
</dbReference>
<feature type="compositionally biased region" description="Low complexity" evidence="1">
    <location>
        <begin position="348"/>
        <end position="361"/>
    </location>
</feature>
<dbReference type="AlphaFoldDB" id="A0A8H5HJQ6"/>
<keyword evidence="3" id="KW-1185">Reference proteome</keyword>
<gene>
    <name evidence="2" type="ORF">D9757_007441</name>
</gene>